<reference evidence="1 2" key="1">
    <citation type="submission" date="2016-10" db="EMBL/GenBank/DDBJ databases">
        <authorList>
            <person name="de Groot N.N."/>
        </authorList>
    </citation>
    <scope>NUCLEOTIDE SEQUENCE [LARGE SCALE GENOMIC DNA]</scope>
    <source>
        <strain evidence="1 2">MP1X4</strain>
    </source>
</reference>
<evidence type="ECO:0000313" key="1">
    <source>
        <dbReference type="EMBL" id="SDS82410.1"/>
    </source>
</evidence>
<gene>
    <name evidence="1" type="ORF">SAMN05216490_1888</name>
</gene>
<evidence type="ECO:0000313" key="2">
    <source>
        <dbReference type="Proteomes" id="UP000199679"/>
    </source>
</evidence>
<name>A0A1H1VCR5_MUCMA</name>
<dbReference type="STRING" id="652787.SAMN05216490_1888"/>
<keyword evidence="2" id="KW-1185">Reference proteome</keyword>
<organism evidence="1 2">
    <name type="scientific">Mucilaginibacter mallensis</name>
    <dbReference type="NCBI Taxonomy" id="652787"/>
    <lineage>
        <taxon>Bacteria</taxon>
        <taxon>Pseudomonadati</taxon>
        <taxon>Bacteroidota</taxon>
        <taxon>Sphingobacteriia</taxon>
        <taxon>Sphingobacteriales</taxon>
        <taxon>Sphingobacteriaceae</taxon>
        <taxon>Mucilaginibacter</taxon>
    </lineage>
</organism>
<dbReference type="EMBL" id="LT629740">
    <property type="protein sequence ID" value="SDS82410.1"/>
    <property type="molecule type" value="Genomic_DNA"/>
</dbReference>
<protein>
    <submittedName>
        <fullName evidence="1">Uncharacterized protein</fullName>
    </submittedName>
</protein>
<accession>A0A1H1VCR5</accession>
<dbReference type="RefSeq" id="WP_157682095.1">
    <property type="nucleotide sequence ID" value="NZ_LT629740.1"/>
</dbReference>
<dbReference type="Proteomes" id="UP000199679">
    <property type="component" value="Chromosome I"/>
</dbReference>
<dbReference type="AlphaFoldDB" id="A0A1H1VCR5"/>
<sequence length="317" mass="36235">MSITITDRMLREIEIYKNIFHSQYSKYTPGRGLTYPMILDKDGKDGIDGRYICSIHIYSDDKMFEIQSFKDEITKRYESTSNHSLLKADLLEIRESATEVMKFYDENLTYEAKIVKDFIDQCNSLSIAESHDLKKTHQAVITILDYSISQIYLGVNSANDVGLGNFRNNYSPIYNQLIAVNCCLQIVEFIDKLSFSESLIKTNEDSDIIDSSLKSLFKEASKYNAVINLMVSGGKILKTSDGLQWHGFKRNAKYEAVAFLEVLAAKGLLTKKVDNGKYQIEILSGTFSGYDCDERTARKRDEIFLSKDKYFDLLNSI</sequence>
<proteinExistence type="predicted"/>